<feature type="compositionally biased region" description="Acidic residues" evidence="4">
    <location>
        <begin position="456"/>
        <end position="469"/>
    </location>
</feature>
<sequence length="668" mass="76875">MKVSKSAELYKKRKDSMDEEVEEELHTNKTRFCLQATEKELRKDAIDQMVWTPENLVRNALRRINMYKDTVLRPLENYIVDHNPLYLLELDGNNTPEELNLEDLLRIMSSCEVVAPGFRWRRSRWGRTCPVALKEGNVIPGKPGFCVGFQGKLYILSSHEAYLKFIASPRWYLMPPMPRPPCRVAIIGPPKAGKTTLCKLLAQHYNTLVLDMEELVKPVLMKLEQERLEKIKGEPTQAEEADTDNKVKTGWILDNFPSNFSQMDALKQADILPDMLFCLTNSDGNEVLKRLYKMNKENSDKAIKKTSQEEKSENENNEKVLVSEGLSNLETFVEQTNENSQQFDITSSAHPGISEKEALELPDYCEFGYPDGPEMNDYKLQLEQFMTEWEQMQSALTLTHSVLEIAKKCPEDLLQEMILEMEKPFQYISWEVSSVDQEEEAEDYEALAELERAEEGSSDNDAAEEENEGDITSRRLLGDTHHFCPVALKIHNILWPCTDEIAAKYREKTYYFSNTEARDTFLQNPAQFVAQTEPLKPPALRIFSLGPRGSGKTTHGEWLAQQLGLFHIQFREQLQMLIMAKAKKRVPYQDEVEPSEMAREDLEVLIKEAMGEQEKTEDSSNSMDDMEQKVELTAEEMAIKAYLSDGEPLTPVILNMLLTPYWKQEPYM</sequence>
<dbReference type="GO" id="GO:0006139">
    <property type="term" value="P:nucleobase-containing compound metabolic process"/>
    <property type="evidence" value="ECO:0007669"/>
    <property type="project" value="InterPro"/>
</dbReference>
<keyword evidence="3 5" id="KW-0418">Kinase</keyword>
<gene>
    <name evidence="5" type="ORF">EXN66_Car018555</name>
</gene>
<dbReference type="SUPFAM" id="SSF52540">
    <property type="entry name" value="P-loop containing nucleoside triphosphate hydrolases"/>
    <property type="match status" value="2"/>
</dbReference>
<evidence type="ECO:0000256" key="4">
    <source>
        <dbReference type="SAM" id="MobiDB-lite"/>
    </source>
</evidence>
<evidence type="ECO:0000256" key="3">
    <source>
        <dbReference type="ARBA" id="ARBA00022777"/>
    </source>
</evidence>
<dbReference type="InterPro" id="IPR000850">
    <property type="entry name" value="Adenylat/UMP-CMP_kin"/>
</dbReference>
<dbReference type="Gene3D" id="3.40.50.300">
    <property type="entry name" value="P-loop containing nucleotide triphosphate hydrolases"/>
    <property type="match status" value="2"/>
</dbReference>
<evidence type="ECO:0000256" key="1">
    <source>
        <dbReference type="ARBA" id="ARBA00022679"/>
    </source>
</evidence>
<dbReference type="AlphaFoldDB" id="A0A6G1QK75"/>
<name>A0A6G1QK75_CHAAH</name>
<organism evidence="5 6">
    <name type="scientific">Channa argus</name>
    <name type="common">Northern snakehead</name>
    <name type="synonym">Ophicephalus argus</name>
    <dbReference type="NCBI Taxonomy" id="215402"/>
    <lineage>
        <taxon>Eukaryota</taxon>
        <taxon>Metazoa</taxon>
        <taxon>Chordata</taxon>
        <taxon>Craniata</taxon>
        <taxon>Vertebrata</taxon>
        <taxon>Euteleostomi</taxon>
        <taxon>Actinopterygii</taxon>
        <taxon>Neopterygii</taxon>
        <taxon>Teleostei</taxon>
        <taxon>Neoteleostei</taxon>
        <taxon>Acanthomorphata</taxon>
        <taxon>Anabantaria</taxon>
        <taxon>Anabantiformes</taxon>
        <taxon>Channoidei</taxon>
        <taxon>Channidae</taxon>
        <taxon>Channa</taxon>
    </lineage>
</organism>
<dbReference type="EMBL" id="CM015729">
    <property type="protein sequence ID" value="KAF3702867.1"/>
    <property type="molecule type" value="Genomic_DNA"/>
</dbReference>
<dbReference type="GO" id="GO:0019205">
    <property type="term" value="F:nucleobase-containing compound kinase activity"/>
    <property type="evidence" value="ECO:0007669"/>
    <property type="project" value="InterPro"/>
</dbReference>
<dbReference type="InterPro" id="IPR027417">
    <property type="entry name" value="P-loop_NTPase"/>
</dbReference>
<dbReference type="GO" id="GO:0005524">
    <property type="term" value="F:ATP binding"/>
    <property type="evidence" value="ECO:0007669"/>
    <property type="project" value="InterPro"/>
</dbReference>
<proteinExistence type="predicted"/>
<dbReference type="PANTHER" id="PTHR23359">
    <property type="entry name" value="NUCLEOTIDE KINASE"/>
    <property type="match status" value="1"/>
</dbReference>
<evidence type="ECO:0000313" key="6">
    <source>
        <dbReference type="Proteomes" id="UP000503349"/>
    </source>
</evidence>
<feature type="region of interest" description="Disordered" evidence="4">
    <location>
        <begin position="299"/>
        <end position="318"/>
    </location>
</feature>
<reference evidence="6" key="2">
    <citation type="submission" date="2019-02" db="EMBL/GenBank/DDBJ databases">
        <title>Opniocepnalus argus Var Kimnra genome.</title>
        <authorList>
            <person name="Zhou C."/>
            <person name="Xiao S."/>
        </authorList>
    </citation>
    <scope>NUCLEOTIDE SEQUENCE [LARGE SCALE GENOMIC DNA]</scope>
</reference>
<evidence type="ECO:0000256" key="2">
    <source>
        <dbReference type="ARBA" id="ARBA00022741"/>
    </source>
</evidence>
<keyword evidence="1" id="KW-0808">Transferase</keyword>
<dbReference type="Proteomes" id="UP000503349">
    <property type="component" value="Chromosome 18"/>
</dbReference>
<protein>
    <submittedName>
        <fullName evidence="5">Adenylate kinase 9</fullName>
    </submittedName>
</protein>
<keyword evidence="2" id="KW-0547">Nucleotide-binding</keyword>
<evidence type="ECO:0000313" key="5">
    <source>
        <dbReference type="EMBL" id="KAF3702867.1"/>
    </source>
</evidence>
<feature type="region of interest" description="Disordered" evidence="4">
    <location>
        <begin position="451"/>
        <end position="472"/>
    </location>
</feature>
<keyword evidence="6" id="KW-1185">Reference proteome</keyword>
<reference evidence="5 6" key="1">
    <citation type="submission" date="2019-02" db="EMBL/GenBank/DDBJ databases">
        <title>Opniocepnalus argus genome.</title>
        <authorList>
            <person name="Zhou C."/>
            <person name="Xiao S."/>
        </authorList>
    </citation>
    <scope>NUCLEOTIDE SEQUENCE [LARGE SCALE GENOMIC DNA]</scope>
    <source>
        <strain evidence="5">OARG1902GOOAL</strain>
        <tissue evidence="5">Muscle</tissue>
    </source>
</reference>
<dbReference type="Pfam" id="PF13238">
    <property type="entry name" value="AAA_18"/>
    <property type="match status" value="1"/>
</dbReference>
<accession>A0A6G1QK75</accession>